<evidence type="ECO:0000313" key="2">
    <source>
        <dbReference type="EMBL" id="GAT52307.1"/>
    </source>
</evidence>
<dbReference type="Proteomes" id="UP000815677">
    <property type="component" value="Unassembled WGS sequence"/>
</dbReference>
<gene>
    <name evidence="2" type="ORF">MCHLO_09371</name>
</gene>
<feature type="compositionally biased region" description="Basic and acidic residues" evidence="1">
    <location>
        <begin position="27"/>
        <end position="48"/>
    </location>
</feature>
<feature type="compositionally biased region" description="Basic and acidic residues" evidence="1">
    <location>
        <begin position="136"/>
        <end position="146"/>
    </location>
</feature>
<feature type="region of interest" description="Disordered" evidence="1">
    <location>
        <begin position="1"/>
        <end position="51"/>
    </location>
</feature>
<protein>
    <submittedName>
        <fullName evidence="2">Uncharacterized protein</fullName>
    </submittedName>
</protein>
<feature type="compositionally biased region" description="Basic residues" evidence="1">
    <location>
        <begin position="8"/>
        <end position="26"/>
    </location>
</feature>
<evidence type="ECO:0000313" key="3">
    <source>
        <dbReference type="Proteomes" id="UP000815677"/>
    </source>
</evidence>
<organism evidence="2 3">
    <name type="scientific">Mycena chlorophos</name>
    <name type="common">Agaric fungus</name>
    <name type="synonym">Agaricus chlorophos</name>
    <dbReference type="NCBI Taxonomy" id="658473"/>
    <lineage>
        <taxon>Eukaryota</taxon>
        <taxon>Fungi</taxon>
        <taxon>Dikarya</taxon>
        <taxon>Basidiomycota</taxon>
        <taxon>Agaricomycotina</taxon>
        <taxon>Agaricomycetes</taxon>
        <taxon>Agaricomycetidae</taxon>
        <taxon>Agaricales</taxon>
        <taxon>Marasmiineae</taxon>
        <taxon>Mycenaceae</taxon>
        <taxon>Mycena</taxon>
    </lineage>
</organism>
<evidence type="ECO:0000256" key="1">
    <source>
        <dbReference type="SAM" id="MobiDB-lite"/>
    </source>
</evidence>
<sequence length="156" mass="17804">MEQTRKTGERRRGRLRPQGKTRRRDRRQPTEERVDQDLGRGVEEHTEVDAGAAGRWVHLNKYESRNINSVQRRGHVMREMVPLSLKRRWEAKKSQEVELESSPRRYPAEMNACHKAEGKSVCAGTVIGVGEGMFVKGEKGGDKDADPPEVALTPRF</sequence>
<dbReference type="EMBL" id="DF847715">
    <property type="protein sequence ID" value="GAT52307.1"/>
    <property type="molecule type" value="Genomic_DNA"/>
</dbReference>
<keyword evidence="3" id="KW-1185">Reference proteome</keyword>
<proteinExistence type="predicted"/>
<feature type="region of interest" description="Disordered" evidence="1">
    <location>
        <begin position="134"/>
        <end position="156"/>
    </location>
</feature>
<accession>A0ABQ0LMJ7</accession>
<name>A0ABQ0LMJ7_MYCCL</name>
<reference evidence="2" key="1">
    <citation type="submission" date="2014-09" db="EMBL/GenBank/DDBJ databases">
        <title>Genome sequence of the luminous mushroom Mycena chlorophos for searching fungal bioluminescence genes.</title>
        <authorList>
            <person name="Tanaka Y."/>
            <person name="Kasuga D."/>
            <person name="Oba Y."/>
            <person name="Hase S."/>
            <person name="Sato K."/>
            <person name="Oba Y."/>
            <person name="Sakakibara Y."/>
        </authorList>
    </citation>
    <scope>NUCLEOTIDE SEQUENCE</scope>
</reference>